<dbReference type="OrthoDB" id="3930471at2759"/>
<dbReference type="STRING" id="383855.N1Q9Q8"/>
<organism evidence="1 2">
    <name type="scientific">Pseudocercospora fijiensis (strain CIRAD86)</name>
    <name type="common">Black leaf streak disease fungus</name>
    <name type="synonym">Mycosphaerella fijiensis</name>
    <dbReference type="NCBI Taxonomy" id="383855"/>
    <lineage>
        <taxon>Eukaryota</taxon>
        <taxon>Fungi</taxon>
        <taxon>Dikarya</taxon>
        <taxon>Ascomycota</taxon>
        <taxon>Pezizomycotina</taxon>
        <taxon>Dothideomycetes</taxon>
        <taxon>Dothideomycetidae</taxon>
        <taxon>Mycosphaerellales</taxon>
        <taxon>Mycosphaerellaceae</taxon>
        <taxon>Pseudocercospora</taxon>
    </lineage>
</organism>
<dbReference type="eggNOG" id="ENOG502RW6I">
    <property type="taxonomic scope" value="Eukaryota"/>
</dbReference>
<evidence type="ECO:0000313" key="1">
    <source>
        <dbReference type="EMBL" id="EME89609.1"/>
    </source>
</evidence>
<name>N1Q9Q8_PSEFD</name>
<dbReference type="RefSeq" id="XP_007922172.1">
    <property type="nucleotide sequence ID" value="XM_007923981.1"/>
</dbReference>
<dbReference type="EMBL" id="KB446555">
    <property type="protein sequence ID" value="EME89609.1"/>
    <property type="molecule type" value="Genomic_DNA"/>
</dbReference>
<keyword evidence="2" id="KW-1185">Reference proteome</keyword>
<gene>
    <name evidence="1" type="ORF">MYCFIDRAFT_185851</name>
</gene>
<reference evidence="1 2" key="1">
    <citation type="journal article" date="2012" name="PLoS Pathog.">
        <title>Diverse lifestyles and strategies of plant pathogenesis encoded in the genomes of eighteen Dothideomycetes fungi.</title>
        <authorList>
            <person name="Ohm R.A."/>
            <person name="Feau N."/>
            <person name="Henrissat B."/>
            <person name="Schoch C.L."/>
            <person name="Horwitz B.A."/>
            <person name="Barry K.W."/>
            <person name="Condon B.J."/>
            <person name="Copeland A.C."/>
            <person name="Dhillon B."/>
            <person name="Glaser F."/>
            <person name="Hesse C.N."/>
            <person name="Kosti I."/>
            <person name="LaButti K."/>
            <person name="Lindquist E.A."/>
            <person name="Lucas S."/>
            <person name="Salamov A.A."/>
            <person name="Bradshaw R.E."/>
            <person name="Ciuffetti L."/>
            <person name="Hamelin R.C."/>
            <person name="Kema G.H.J."/>
            <person name="Lawrence C."/>
            <person name="Scott J.A."/>
            <person name="Spatafora J.W."/>
            <person name="Turgeon B.G."/>
            <person name="de Wit P.J.G.M."/>
            <person name="Zhong S."/>
            <person name="Goodwin S.B."/>
            <person name="Grigoriev I.V."/>
        </authorList>
    </citation>
    <scope>NUCLEOTIDE SEQUENCE [LARGE SCALE GENOMIC DNA]</scope>
    <source>
        <strain evidence="1 2">CIRAD86</strain>
    </source>
</reference>
<evidence type="ECO:0000313" key="2">
    <source>
        <dbReference type="Proteomes" id="UP000016932"/>
    </source>
</evidence>
<sequence>MQQQMQQQMQQIQQQIVGMEERLIVRISISDANNLARLANSQIAAPDHALIPLRSTTNTPIDNFPATPAAIATLSQASLTTLLRAVGENPYGSATLRRQCFRRAIGLKEAAV</sequence>
<dbReference type="KEGG" id="pfj:MYCFIDRAFT_185851"/>
<dbReference type="VEuPathDB" id="FungiDB:MYCFIDRAFT_185851"/>
<dbReference type="AlphaFoldDB" id="N1Q9Q8"/>
<dbReference type="HOGENOM" id="CLU_2146951_0_0_1"/>
<dbReference type="GeneID" id="19334819"/>
<protein>
    <submittedName>
        <fullName evidence="1">Uncharacterized protein</fullName>
    </submittedName>
</protein>
<accession>N1Q9Q8</accession>
<proteinExistence type="predicted"/>
<dbReference type="Proteomes" id="UP000016932">
    <property type="component" value="Unassembled WGS sequence"/>
</dbReference>